<evidence type="ECO:0000256" key="1">
    <source>
        <dbReference type="ARBA" id="ARBA00004613"/>
    </source>
</evidence>
<evidence type="ECO:0000256" key="2">
    <source>
        <dbReference type="ARBA" id="ARBA00022729"/>
    </source>
</evidence>
<dbReference type="SMART" id="SM00472">
    <property type="entry name" value="MIR"/>
    <property type="match status" value="3"/>
</dbReference>
<dbReference type="Gene3D" id="2.80.10.50">
    <property type="match status" value="1"/>
</dbReference>
<feature type="domain" description="MIR" evidence="5">
    <location>
        <begin position="34"/>
        <end position="88"/>
    </location>
</feature>
<evidence type="ECO:0000313" key="6">
    <source>
        <dbReference type="Proteomes" id="UP000515135"/>
    </source>
</evidence>
<dbReference type="PANTHER" id="PTHR46809">
    <property type="entry name" value="STROMAL CELL-DERIVED FACTOR 2-LIKE PROTEIN"/>
    <property type="match status" value="1"/>
</dbReference>
<dbReference type="RefSeq" id="XP_019643611.1">
    <property type="nucleotide sequence ID" value="XM_019788052.1"/>
</dbReference>
<dbReference type="FunFam" id="2.80.10.50:FF:000023">
    <property type="entry name" value="Stromal cell-derived factor 2-like 1"/>
    <property type="match status" value="1"/>
</dbReference>
<feature type="domain" description="MIR" evidence="5">
    <location>
        <begin position="96"/>
        <end position="151"/>
    </location>
</feature>
<dbReference type="PANTHER" id="PTHR46809:SF2">
    <property type="entry name" value="GH21273P"/>
    <property type="match status" value="1"/>
</dbReference>
<gene>
    <name evidence="7" type="primary">LOC109484701</name>
</gene>
<dbReference type="PROSITE" id="PS50919">
    <property type="entry name" value="MIR"/>
    <property type="match status" value="3"/>
</dbReference>
<evidence type="ECO:0000313" key="7">
    <source>
        <dbReference type="RefSeq" id="XP_019643611.1"/>
    </source>
</evidence>
<evidence type="ECO:0000259" key="5">
    <source>
        <dbReference type="PROSITE" id="PS50919"/>
    </source>
</evidence>
<dbReference type="Pfam" id="PF02815">
    <property type="entry name" value="MIR"/>
    <property type="match status" value="1"/>
</dbReference>
<evidence type="ECO:0000256" key="3">
    <source>
        <dbReference type="ARBA" id="ARBA00022737"/>
    </source>
</evidence>
<comment type="subcellular location">
    <subcellularLocation>
        <location evidence="1">Secreted</location>
    </subcellularLocation>
</comment>
<sequence>MAAQSCSKTVVFCQIFPFFFCLLLSFGLCEDFEYPYVTCGSVVKLLNTRNNVRLHSHDVKYGSGSGQQSVTAVDSSDDTNSYWAVKGKADKPCVRGTPIKCGQTIRLMHTTTRRNLHSHYFQSPLSRNQEVSAFGTDGVGDSGDYWAVTCSGTYWERDDTVRFKHTATDMYLHITGDTYGRPIHGQREVCAYPKPDSGNFWRVMEGVFIKPTETSAGGKR</sequence>
<dbReference type="KEGG" id="bbel:109484701"/>
<feature type="domain" description="MIR" evidence="5">
    <location>
        <begin position="152"/>
        <end position="206"/>
    </location>
</feature>
<accession>A0A6P5ANK3</accession>
<dbReference type="OrthoDB" id="5588846at2759"/>
<dbReference type="AlphaFoldDB" id="A0A6P5ANK3"/>
<proteinExistence type="predicted"/>
<dbReference type="InterPro" id="IPR036300">
    <property type="entry name" value="MIR_dom_sf"/>
</dbReference>
<keyword evidence="2 4" id="KW-0732">Signal</keyword>
<dbReference type="GO" id="GO:0005576">
    <property type="term" value="C:extracellular region"/>
    <property type="evidence" value="ECO:0007669"/>
    <property type="project" value="UniProtKB-SubCell"/>
</dbReference>
<dbReference type="GO" id="GO:0005783">
    <property type="term" value="C:endoplasmic reticulum"/>
    <property type="evidence" value="ECO:0007669"/>
    <property type="project" value="UniProtKB-ARBA"/>
</dbReference>
<keyword evidence="3" id="KW-0677">Repeat</keyword>
<reference evidence="7" key="1">
    <citation type="submission" date="2025-08" db="UniProtKB">
        <authorList>
            <consortium name="RefSeq"/>
        </authorList>
    </citation>
    <scope>IDENTIFICATION</scope>
    <source>
        <tissue evidence="7">Gonad</tissue>
    </source>
</reference>
<feature type="chain" id="PRO_5028447514" evidence="4">
    <location>
        <begin position="30"/>
        <end position="220"/>
    </location>
</feature>
<dbReference type="SUPFAM" id="SSF82109">
    <property type="entry name" value="MIR domain"/>
    <property type="match status" value="1"/>
</dbReference>
<organism evidence="6 7">
    <name type="scientific">Branchiostoma belcheri</name>
    <name type="common">Amphioxus</name>
    <dbReference type="NCBI Taxonomy" id="7741"/>
    <lineage>
        <taxon>Eukaryota</taxon>
        <taxon>Metazoa</taxon>
        <taxon>Chordata</taxon>
        <taxon>Cephalochordata</taxon>
        <taxon>Leptocardii</taxon>
        <taxon>Amphioxiformes</taxon>
        <taxon>Branchiostomatidae</taxon>
        <taxon>Branchiostoma</taxon>
    </lineage>
</organism>
<name>A0A6P5ANK3_BRABE</name>
<dbReference type="Proteomes" id="UP000515135">
    <property type="component" value="Unplaced"/>
</dbReference>
<feature type="signal peptide" evidence="4">
    <location>
        <begin position="1"/>
        <end position="29"/>
    </location>
</feature>
<dbReference type="InterPro" id="IPR016093">
    <property type="entry name" value="MIR_motif"/>
</dbReference>
<evidence type="ECO:0000256" key="4">
    <source>
        <dbReference type="SAM" id="SignalP"/>
    </source>
</evidence>
<dbReference type="GeneID" id="109484701"/>
<dbReference type="GO" id="GO:0032991">
    <property type="term" value="C:protein-containing complex"/>
    <property type="evidence" value="ECO:0007669"/>
    <property type="project" value="UniProtKB-ARBA"/>
</dbReference>
<keyword evidence="6" id="KW-1185">Reference proteome</keyword>
<dbReference type="CDD" id="cd23293">
    <property type="entry name" value="beta-trefoil_MIR_SDF2_meta"/>
    <property type="match status" value="1"/>
</dbReference>
<protein>
    <submittedName>
        <fullName evidence="7">Stromal cell-derived factor 2-like</fullName>
    </submittedName>
</protein>